<dbReference type="RefSeq" id="WP_131598535.1">
    <property type="nucleotide sequence ID" value="NZ_CBDBYK010000001.1"/>
</dbReference>
<comment type="similarity">
    <text evidence="2 9">Belongs to the binding-protein-dependent transport system permease family. CysTW subfamily.</text>
</comment>
<feature type="transmembrane region" description="Helical" evidence="9">
    <location>
        <begin position="453"/>
        <end position="474"/>
    </location>
</feature>
<dbReference type="GO" id="GO:0035435">
    <property type="term" value="P:phosphate ion transmembrane transport"/>
    <property type="evidence" value="ECO:0007669"/>
    <property type="project" value="InterPro"/>
</dbReference>
<dbReference type="EMBL" id="PSZO01000003">
    <property type="protein sequence ID" value="TCG11745.1"/>
    <property type="molecule type" value="Genomic_DNA"/>
</dbReference>
<dbReference type="AlphaFoldDB" id="A0A4R0XQ95"/>
<keyword evidence="3" id="KW-0813">Transport</keyword>
<feature type="transmembrane region" description="Helical" evidence="9">
    <location>
        <begin position="480"/>
        <end position="497"/>
    </location>
</feature>
<dbReference type="InterPro" id="IPR000515">
    <property type="entry name" value="MetI-like"/>
</dbReference>
<evidence type="ECO:0000256" key="9">
    <source>
        <dbReference type="RuleBase" id="RU363043"/>
    </source>
</evidence>
<feature type="transmembrane region" description="Helical" evidence="9">
    <location>
        <begin position="112"/>
        <end position="134"/>
    </location>
</feature>
<evidence type="ECO:0000256" key="6">
    <source>
        <dbReference type="ARBA" id="ARBA00022692"/>
    </source>
</evidence>
<name>A0A4R0XQ95_9MOLU</name>
<protein>
    <recommendedName>
        <fullName evidence="9">Phosphate transport system permease protein PstA</fullName>
    </recommendedName>
</protein>
<feature type="transmembrane region" description="Helical" evidence="9">
    <location>
        <begin position="271"/>
        <end position="294"/>
    </location>
</feature>
<comment type="caution">
    <text evidence="11">The sequence shown here is derived from an EMBL/GenBank/DDBJ whole genome shotgun (WGS) entry which is preliminary data.</text>
</comment>
<evidence type="ECO:0000259" key="10">
    <source>
        <dbReference type="PROSITE" id="PS50928"/>
    </source>
</evidence>
<feature type="transmembrane region" description="Helical" evidence="9">
    <location>
        <begin position="63"/>
        <end position="91"/>
    </location>
</feature>
<keyword evidence="12" id="KW-1185">Reference proteome</keyword>
<evidence type="ECO:0000313" key="11">
    <source>
        <dbReference type="EMBL" id="TCG11745.1"/>
    </source>
</evidence>
<comment type="subcellular location">
    <subcellularLocation>
        <location evidence="1 9">Cell membrane</location>
        <topology evidence="1 9">Multi-pass membrane protein</topology>
    </subcellularLocation>
</comment>
<feature type="domain" description="ABC transmembrane type-1" evidence="10">
    <location>
        <begin position="409"/>
        <end position="621"/>
    </location>
</feature>
<evidence type="ECO:0000256" key="2">
    <source>
        <dbReference type="ARBA" id="ARBA00007069"/>
    </source>
</evidence>
<keyword evidence="8 9" id="KW-0472">Membrane</keyword>
<feature type="transmembrane region" description="Helical" evidence="9">
    <location>
        <begin position="530"/>
        <end position="551"/>
    </location>
</feature>
<dbReference type="InterPro" id="IPR005672">
    <property type="entry name" value="Phosphate_PstA"/>
</dbReference>
<feature type="transmembrane region" description="Helical" evidence="9">
    <location>
        <begin position="408"/>
        <end position="433"/>
    </location>
</feature>
<reference evidence="11 12" key="1">
    <citation type="submission" date="2018-02" db="EMBL/GenBank/DDBJ databases">
        <title>Mycoplasma marinum and Mycoplasma todarodis sp. nov., moderately halophilic and psychrotolerant mycoplasmas isolated from cephalopods.</title>
        <authorList>
            <person name="Viver T."/>
        </authorList>
    </citation>
    <scope>NUCLEOTIDE SEQUENCE [LARGE SCALE GENOMIC DNA]</scope>
    <source>
        <strain evidence="11 12">PE</strain>
    </source>
</reference>
<feature type="transmembrane region" description="Helical" evidence="9">
    <location>
        <begin position="360"/>
        <end position="383"/>
    </location>
</feature>
<sequence>MINNSTKHIQKKNILNKLFKSFVLLVSFVSASIILMIIGFVFIKTLPMFKDENWAHKFNSTYGIIDGLITTFVIAFLSLIIAMWIGTRIAIFIFFKIKNKKLKSIFRFINELLAGIPSVVFGLFGIFALSPLVAKIFNANFTSGSVYSVIIVLTMMIIPTISSLTLNALKGVPDNYYNGALALGNTTNQSIYKVVLKSIRKQRIVITVLSVGRVIGETMAVSMLIQSHPINPFSHSEGFLGFLRGNSGNVATIIPNNMFPQSGDVSISRGYVYSIGLIILIFILIINGFTAYIFRTKKIKKVKKVTTNKYILIKNSSIEWFQVNILEYVSKIKSNIINYIMFFVKNKDLKKRILYQKRKTFSEILAVSIGFSLVFWIFGYVLVKGGQYFEFSHLTNIQKGHGDTVGKALIVTCILVFGAILLCLPFAMCLAIWFSEYSSKSKISKVMKFLMDALQSTPSILFGMFGMVFFIQTLKMGKTFSLTAGILTMSIVILPMFTRTVEQSLQNVSQTLRNASLALGASKVRTIFKIVIPTALKGVITGIILSIGRVISETAPVYLVMGLSPAWHIKSNSGAQVLTTRIYVNATTPSDLIKGDSWAWEAAFVAMILIIFLYLLANIVGWYLNKKSEGKLKFKNLFKIKKRGKLCKKIILR</sequence>
<dbReference type="PANTHER" id="PTHR30425:SF1">
    <property type="entry name" value="PHOSPHATE TRANSPORT SYSTEM PERMEASE PROTEIN PSTC"/>
    <property type="match status" value="1"/>
</dbReference>
<organism evidence="11 12">
    <name type="scientific">Mycoplasma marinum</name>
    <dbReference type="NCBI Taxonomy" id="1937190"/>
    <lineage>
        <taxon>Bacteria</taxon>
        <taxon>Bacillati</taxon>
        <taxon>Mycoplasmatota</taxon>
        <taxon>Mollicutes</taxon>
        <taxon>Mycoplasmataceae</taxon>
        <taxon>Mycoplasma</taxon>
    </lineage>
</organism>
<evidence type="ECO:0000256" key="8">
    <source>
        <dbReference type="ARBA" id="ARBA00023136"/>
    </source>
</evidence>
<feature type="domain" description="ABC transmembrane type-1" evidence="10">
    <location>
        <begin position="68"/>
        <end position="290"/>
    </location>
</feature>
<evidence type="ECO:0000256" key="3">
    <source>
        <dbReference type="ARBA" id="ARBA00022448"/>
    </source>
</evidence>
<gene>
    <name evidence="11" type="primary">pstA</name>
    <name evidence="11" type="ORF">C4B24_01170</name>
</gene>
<feature type="transmembrane region" description="Helical" evidence="9">
    <location>
        <begin position="146"/>
        <end position="169"/>
    </location>
</feature>
<evidence type="ECO:0000256" key="5">
    <source>
        <dbReference type="ARBA" id="ARBA00022592"/>
    </source>
</evidence>
<feature type="transmembrane region" description="Helical" evidence="9">
    <location>
        <begin position="204"/>
        <end position="225"/>
    </location>
</feature>
<proteinExistence type="inferred from homology"/>
<evidence type="ECO:0000313" key="12">
    <source>
        <dbReference type="Proteomes" id="UP000294192"/>
    </source>
</evidence>
<feature type="transmembrane region" description="Helical" evidence="9">
    <location>
        <begin position="21"/>
        <end position="43"/>
    </location>
</feature>
<evidence type="ECO:0000256" key="1">
    <source>
        <dbReference type="ARBA" id="ARBA00004651"/>
    </source>
</evidence>
<dbReference type="Proteomes" id="UP000294192">
    <property type="component" value="Unassembled WGS sequence"/>
</dbReference>
<feature type="transmembrane region" description="Helical" evidence="9">
    <location>
        <begin position="602"/>
        <end position="624"/>
    </location>
</feature>
<dbReference type="CDD" id="cd06261">
    <property type="entry name" value="TM_PBP2"/>
    <property type="match status" value="2"/>
</dbReference>
<dbReference type="SUPFAM" id="SSF161098">
    <property type="entry name" value="MetI-like"/>
    <property type="match status" value="2"/>
</dbReference>
<evidence type="ECO:0000256" key="7">
    <source>
        <dbReference type="ARBA" id="ARBA00022989"/>
    </source>
</evidence>
<dbReference type="Pfam" id="PF00528">
    <property type="entry name" value="BPD_transp_1"/>
    <property type="match status" value="2"/>
</dbReference>
<dbReference type="InterPro" id="IPR035906">
    <property type="entry name" value="MetI-like_sf"/>
</dbReference>
<keyword evidence="6 9" id="KW-0812">Transmembrane</keyword>
<dbReference type="InterPro" id="IPR051124">
    <property type="entry name" value="Phosphate_Transport_Permease"/>
</dbReference>
<dbReference type="OrthoDB" id="9785113at2"/>
<dbReference type="NCBIfam" id="TIGR00974">
    <property type="entry name" value="3a0107s02c"/>
    <property type="match status" value="1"/>
</dbReference>
<dbReference type="PANTHER" id="PTHR30425">
    <property type="entry name" value="PHOSPHATE TRANSPORT SYSTEM PERMEASE PROTEIN PST"/>
    <property type="match status" value="1"/>
</dbReference>
<accession>A0A4R0XQ95</accession>
<keyword evidence="5" id="KW-0592">Phosphate transport</keyword>
<keyword evidence="4 9" id="KW-1003">Cell membrane</keyword>
<evidence type="ECO:0000256" key="4">
    <source>
        <dbReference type="ARBA" id="ARBA00022475"/>
    </source>
</evidence>
<keyword evidence="7 9" id="KW-1133">Transmembrane helix</keyword>
<dbReference type="PROSITE" id="PS50928">
    <property type="entry name" value="ABC_TM1"/>
    <property type="match status" value="2"/>
</dbReference>
<dbReference type="Gene3D" id="1.10.3720.10">
    <property type="entry name" value="MetI-like"/>
    <property type="match status" value="2"/>
</dbReference>
<dbReference type="GO" id="GO:0005886">
    <property type="term" value="C:plasma membrane"/>
    <property type="evidence" value="ECO:0007669"/>
    <property type="project" value="UniProtKB-SubCell"/>
</dbReference>
<dbReference type="GO" id="GO:0005315">
    <property type="term" value="F:phosphate transmembrane transporter activity"/>
    <property type="evidence" value="ECO:0007669"/>
    <property type="project" value="InterPro"/>
</dbReference>